<evidence type="ECO:0000313" key="1">
    <source>
        <dbReference type="EMBL" id="HDR50483.1"/>
    </source>
</evidence>
<dbReference type="AlphaFoldDB" id="A0A831PPD6"/>
<feature type="non-terminal residue" evidence="1">
    <location>
        <position position="138"/>
    </location>
</feature>
<reference evidence="1" key="1">
    <citation type="journal article" date="2020" name="mSystems">
        <title>Genome- and Community-Level Interaction Insights into Carbon Utilization and Element Cycling Functions of Hydrothermarchaeota in Hydrothermal Sediment.</title>
        <authorList>
            <person name="Zhou Z."/>
            <person name="Liu Y."/>
            <person name="Xu W."/>
            <person name="Pan J."/>
            <person name="Luo Z.H."/>
            <person name="Li M."/>
        </authorList>
    </citation>
    <scope>NUCLEOTIDE SEQUENCE [LARGE SCALE GENOMIC DNA]</scope>
    <source>
        <strain evidence="1">SpSt-1217</strain>
    </source>
</reference>
<comment type="caution">
    <text evidence="1">The sequence shown here is derived from an EMBL/GenBank/DDBJ whole genome shotgun (WGS) entry which is preliminary data.</text>
</comment>
<protein>
    <recommendedName>
        <fullName evidence="2">Universal stress protein family protein</fullName>
    </recommendedName>
</protein>
<sequence length="138" mass="15657">MKTNLLLIDSYKGIDDLIAYAFSLSNRSKRHLKIVYVFDFDWMRRSFAVGSAGRVDPALVAVEKNAKKEFSVAEAKIKEVAADYIKKHTVKIPFEIHITEMNRIDVVQDELDRTSDIMLLISNHQSYSEASGGLMGYP</sequence>
<proteinExistence type="predicted"/>
<dbReference type="Proteomes" id="UP000886047">
    <property type="component" value="Unassembled WGS sequence"/>
</dbReference>
<gene>
    <name evidence="1" type="ORF">ENN90_02520</name>
</gene>
<name>A0A831PPD6_9BACT</name>
<accession>A0A831PPD6</accession>
<organism evidence="1">
    <name type="scientific">Mariniphaga anaerophila</name>
    <dbReference type="NCBI Taxonomy" id="1484053"/>
    <lineage>
        <taxon>Bacteria</taxon>
        <taxon>Pseudomonadati</taxon>
        <taxon>Bacteroidota</taxon>
        <taxon>Bacteroidia</taxon>
        <taxon>Marinilabiliales</taxon>
        <taxon>Prolixibacteraceae</taxon>
        <taxon>Mariniphaga</taxon>
    </lineage>
</organism>
<evidence type="ECO:0008006" key="2">
    <source>
        <dbReference type="Google" id="ProtNLM"/>
    </source>
</evidence>
<dbReference type="EMBL" id="DSDK01000140">
    <property type="protein sequence ID" value="HDR50483.1"/>
    <property type="molecule type" value="Genomic_DNA"/>
</dbReference>